<dbReference type="InterPro" id="IPR004107">
    <property type="entry name" value="Integrase_SAM-like_N"/>
</dbReference>
<dbReference type="InterPro" id="IPR002104">
    <property type="entry name" value="Integrase_catalytic"/>
</dbReference>
<dbReference type="Proteomes" id="UP000198647">
    <property type="component" value="Unassembled WGS sequence"/>
</dbReference>
<evidence type="ECO:0000256" key="1">
    <source>
        <dbReference type="ARBA" id="ARBA00008857"/>
    </source>
</evidence>
<dbReference type="EMBL" id="FNOS01000002">
    <property type="protein sequence ID" value="SDX61340.1"/>
    <property type="molecule type" value="Genomic_DNA"/>
</dbReference>
<keyword evidence="3 5" id="KW-0238">DNA-binding</keyword>
<comment type="similarity">
    <text evidence="1">Belongs to the 'phage' integrase family.</text>
</comment>
<dbReference type="PANTHER" id="PTHR30349">
    <property type="entry name" value="PHAGE INTEGRASE-RELATED"/>
    <property type="match status" value="1"/>
</dbReference>
<dbReference type="Pfam" id="PF14659">
    <property type="entry name" value="Phage_int_SAM_3"/>
    <property type="match status" value="1"/>
</dbReference>
<feature type="domain" description="Core-binding (CB)" evidence="7">
    <location>
        <begin position="63"/>
        <end position="155"/>
    </location>
</feature>
<dbReference type="InterPro" id="IPR044068">
    <property type="entry name" value="CB"/>
</dbReference>
<keyword evidence="9" id="KW-1185">Reference proteome</keyword>
<dbReference type="InterPro" id="IPR010998">
    <property type="entry name" value="Integrase_recombinase_N"/>
</dbReference>
<comment type="caution">
    <text evidence="8">The sequence shown here is derived from an EMBL/GenBank/DDBJ whole genome shotgun (WGS) entry which is preliminary data.</text>
</comment>
<protein>
    <submittedName>
        <fullName evidence="8">Site-specific recombinase XerD</fullName>
    </submittedName>
</protein>
<name>A0A1H3D4V9_9BACI</name>
<dbReference type="Gene3D" id="1.10.150.130">
    <property type="match status" value="1"/>
</dbReference>
<dbReference type="InterPro" id="IPR013762">
    <property type="entry name" value="Integrase-like_cat_sf"/>
</dbReference>
<feature type="domain" description="Tyr recombinase" evidence="6">
    <location>
        <begin position="176"/>
        <end position="379"/>
    </location>
</feature>
<dbReference type="SUPFAM" id="SSF56349">
    <property type="entry name" value="DNA breaking-rejoining enzymes"/>
    <property type="match status" value="1"/>
</dbReference>
<evidence type="ECO:0000256" key="4">
    <source>
        <dbReference type="ARBA" id="ARBA00023172"/>
    </source>
</evidence>
<reference evidence="8 9" key="1">
    <citation type="submission" date="2016-10" db="EMBL/GenBank/DDBJ databases">
        <authorList>
            <person name="Varghese N."/>
            <person name="Submissions S."/>
        </authorList>
    </citation>
    <scope>NUCLEOTIDE SEQUENCE [LARGE SCALE GENOMIC DNA]</scope>
    <source>
        <strain evidence="8 9">DSM 20748</strain>
    </source>
</reference>
<evidence type="ECO:0000259" key="6">
    <source>
        <dbReference type="PROSITE" id="PS51898"/>
    </source>
</evidence>
<organism evidence="8 9">
    <name type="scientific">Salimicrobium album</name>
    <dbReference type="NCBI Taxonomy" id="50717"/>
    <lineage>
        <taxon>Bacteria</taxon>
        <taxon>Bacillati</taxon>
        <taxon>Bacillota</taxon>
        <taxon>Bacilli</taxon>
        <taxon>Bacillales</taxon>
        <taxon>Bacillaceae</taxon>
        <taxon>Salimicrobium</taxon>
    </lineage>
</organism>
<dbReference type="CDD" id="cd01189">
    <property type="entry name" value="INT_ICEBs1_C_like"/>
    <property type="match status" value="1"/>
</dbReference>
<dbReference type="Pfam" id="PF00589">
    <property type="entry name" value="Phage_integrase"/>
    <property type="match status" value="1"/>
</dbReference>
<evidence type="ECO:0000313" key="9">
    <source>
        <dbReference type="Proteomes" id="UP000198647"/>
    </source>
</evidence>
<proteinExistence type="inferred from homology"/>
<dbReference type="Gene3D" id="1.10.443.10">
    <property type="entry name" value="Intergrase catalytic core"/>
    <property type="match status" value="1"/>
</dbReference>
<evidence type="ECO:0000256" key="5">
    <source>
        <dbReference type="PROSITE-ProRule" id="PRU01248"/>
    </source>
</evidence>
<evidence type="ECO:0000256" key="2">
    <source>
        <dbReference type="ARBA" id="ARBA00022908"/>
    </source>
</evidence>
<dbReference type="RefSeq" id="WP_093105771.1">
    <property type="nucleotide sequence ID" value="NZ_FNOS01000002.1"/>
</dbReference>
<dbReference type="PROSITE" id="PS51900">
    <property type="entry name" value="CB"/>
    <property type="match status" value="1"/>
</dbReference>
<dbReference type="PANTHER" id="PTHR30349:SF64">
    <property type="entry name" value="PROPHAGE INTEGRASE INTD-RELATED"/>
    <property type="match status" value="1"/>
</dbReference>
<gene>
    <name evidence="8" type="ORF">SAMN04488081_0828</name>
</gene>
<sequence length="390" mass="45313">MGYIEKRGKNSFRLNVVTGYNDKGKAVMERISVKAKNATEAKRKLVSFEAEVLAGDYTKPDHTRLSDFYHQWLQLHANRNLSERTKNEYVGIIHDKILPRFGHMKITDIKPIHCVTFITELQEPQTRQNGREDTLSASTIRNNFKALNSLLKTAKELGVIKDNPAENVKLPKVQRKSKTNYNTEVVETLVKAIELESYEKQVMFWVTFVCGCREGELVGLEEKHILEEECAIRFEQSVSQLKGGTFQIKEIKNGVEGVVAIPKGLMDMIKKLKHEKKRAYLQIRDTWWDPQRVFLFSNETGKPYRPDSISQWWARFRKKNNIEGVRFHDLRHFSVTYLIQQNVQPKVISSRVRHKKIGTTMDIYGHHIQEADTVAAEHFDVFFGKENTYK</sequence>
<keyword evidence="4" id="KW-0233">DNA recombination</keyword>
<evidence type="ECO:0000256" key="3">
    <source>
        <dbReference type="ARBA" id="ARBA00023125"/>
    </source>
</evidence>
<dbReference type="InterPro" id="IPR050090">
    <property type="entry name" value="Tyrosine_recombinase_XerCD"/>
</dbReference>
<keyword evidence="2" id="KW-0229">DNA integration</keyword>
<evidence type="ECO:0000313" key="8">
    <source>
        <dbReference type="EMBL" id="SDX61340.1"/>
    </source>
</evidence>
<evidence type="ECO:0000259" key="7">
    <source>
        <dbReference type="PROSITE" id="PS51900"/>
    </source>
</evidence>
<accession>A0A1H3D4V9</accession>
<dbReference type="PROSITE" id="PS51898">
    <property type="entry name" value="TYR_RECOMBINASE"/>
    <property type="match status" value="1"/>
</dbReference>
<dbReference type="InterPro" id="IPR011010">
    <property type="entry name" value="DNA_brk_join_enz"/>
</dbReference>